<evidence type="ECO:0000313" key="2">
    <source>
        <dbReference type="Proteomes" id="UP000627781"/>
    </source>
</evidence>
<keyword evidence="1" id="KW-0436">Ligase</keyword>
<dbReference type="Gene3D" id="3.90.1140.10">
    <property type="entry name" value="Cyclic phosphodiesterase"/>
    <property type="match status" value="1"/>
</dbReference>
<evidence type="ECO:0000313" key="1">
    <source>
        <dbReference type="EMBL" id="MBD7913400.1"/>
    </source>
</evidence>
<dbReference type="PANTHER" id="PTHR40037:SF1">
    <property type="entry name" value="PHOSPHOESTERASE SAOUHSC_00951-RELATED"/>
    <property type="match status" value="1"/>
</dbReference>
<dbReference type="Proteomes" id="UP000627781">
    <property type="component" value="Unassembled WGS sequence"/>
</dbReference>
<accession>A0ABR8PZ06</accession>
<dbReference type="PANTHER" id="PTHR40037">
    <property type="entry name" value="PHOSPHOESTERASE YJCG-RELATED"/>
    <property type="match status" value="1"/>
</dbReference>
<dbReference type="GO" id="GO:0016874">
    <property type="term" value="F:ligase activity"/>
    <property type="evidence" value="ECO:0007669"/>
    <property type="project" value="UniProtKB-KW"/>
</dbReference>
<proteinExistence type="predicted"/>
<keyword evidence="2" id="KW-1185">Reference proteome</keyword>
<dbReference type="InterPro" id="IPR009097">
    <property type="entry name" value="Cyclic_Pdiesterase"/>
</dbReference>
<dbReference type="Pfam" id="PF13563">
    <property type="entry name" value="2_5_RNA_ligase2"/>
    <property type="match status" value="1"/>
</dbReference>
<protein>
    <submittedName>
        <fullName evidence="1">2'-5' RNA ligase family protein</fullName>
    </submittedName>
</protein>
<sequence>MRYVVVSLVKGEAGKFNNDLRKEVWQRFKAKSSKLPAHFTIKAPFEYCGDISLLENVLEKFCEKEKAQKYEIDGYGHFNERVIYMNVNMSKEGKALHDRLISEMSLIPYIKFDKKDGKNKIFHVTIASKNLGPIYDKVWGYVNENLCDFNDCYFDNIVIYKWEDNTWKVFKEYNLKLL</sequence>
<organism evidence="1 2">
    <name type="scientific">Clostridium cibarium</name>
    <dbReference type="NCBI Taxonomy" id="2762247"/>
    <lineage>
        <taxon>Bacteria</taxon>
        <taxon>Bacillati</taxon>
        <taxon>Bacillota</taxon>
        <taxon>Clostridia</taxon>
        <taxon>Eubacteriales</taxon>
        <taxon>Clostridiaceae</taxon>
        <taxon>Clostridium</taxon>
    </lineage>
</organism>
<dbReference type="InterPro" id="IPR050580">
    <property type="entry name" value="2H_phosphoesterase_YjcG-like"/>
</dbReference>
<reference evidence="1 2" key="1">
    <citation type="submission" date="2020-08" db="EMBL/GenBank/DDBJ databases">
        <title>A Genomic Blueprint of the Chicken Gut Microbiome.</title>
        <authorList>
            <person name="Gilroy R."/>
            <person name="Ravi A."/>
            <person name="Getino M."/>
            <person name="Pursley I."/>
            <person name="Horton D.L."/>
            <person name="Alikhan N.-F."/>
            <person name="Baker D."/>
            <person name="Gharbi K."/>
            <person name="Hall N."/>
            <person name="Watson M."/>
            <person name="Adriaenssens E.M."/>
            <person name="Foster-Nyarko E."/>
            <person name="Jarju S."/>
            <person name="Secka A."/>
            <person name="Antonio M."/>
            <person name="Oren A."/>
            <person name="Chaudhuri R."/>
            <person name="La Ragione R.M."/>
            <person name="Hildebrand F."/>
            <person name="Pallen M.J."/>
        </authorList>
    </citation>
    <scope>NUCLEOTIDE SEQUENCE [LARGE SCALE GENOMIC DNA]</scope>
    <source>
        <strain evidence="1 2">Sa3CVN1</strain>
    </source>
</reference>
<name>A0ABR8PZ06_9CLOT</name>
<dbReference type="SUPFAM" id="SSF55144">
    <property type="entry name" value="LigT-like"/>
    <property type="match status" value="1"/>
</dbReference>
<comment type="caution">
    <text evidence="1">The sequence shown here is derived from an EMBL/GenBank/DDBJ whole genome shotgun (WGS) entry which is preliminary data.</text>
</comment>
<dbReference type="RefSeq" id="WP_143316007.1">
    <property type="nucleotide sequence ID" value="NZ_JACSRA010000048.1"/>
</dbReference>
<gene>
    <name evidence="1" type="ORF">H9661_18770</name>
</gene>
<dbReference type="EMBL" id="JACSRA010000048">
    <property type="protein sequence ID" value="MBD7913400.1"/>
    <property type="molecule type" value="Genomic_DNA"/>
</dbReference>